<dbReference type="EMBL" id="KV418050">
    <property type="protein sequence ID" value="KZP03520.1"/>
    <property type="molecule type" value="Genomic_DNA"/>
</dbReference>
<dbReference type="Proteomes" id="UP000076532">
    <property type="component" value="Unassembled WGS sequence"/>
</dbReference>
<proteinExistence type="predicted"/>
<accession>A0A165WUL6</accession>
<protein>
    <submittedName>
        <fullName evidence="3">Uncharacterized protein</fullName>
    </submittedName>
</protein>
<feature type="transmembrane region" description="Helical" evidence="1">
    <location>
        <begin position="228"/>
        <end position="253"/>
    </location>
</feature>
<dbReference type="EMBL" id="KV417736">
    <property type="protein sequence ID" value="KZP07928.1"/>
    <property type="molecule type" value="Genomic_DNA"/>
</dbReference>
<organism evidence="3 4">
    <name type="scientific">Athelia psychrophila</name>
    <dbReference type="NCBI Taxonomy" id="1759441"/>
    <lineage>
        <taxon>Eukaryota</taxon>
        <taxon>Fungi</taxon>
        <taxon>Dikarya</taxon>
        <taxon>Basidiomycota</taxon>
        <taxon>Agaricomycotina</taxon>
        <taxon>Agaricomycetes</taxon>
        <taxon>Agaricomycetidae</taxon>
        <taxon>Atheliales</taxon>
        <taxon>Atheliaceae</taxon>
        <taxon>Athelia</taxon>
    </lineage>
</organism>
<keyword evidence="1" id="KW-1133">Transmembrane helix</keyword>
<keyword evidence="1" id="KW-0472">Membrane</keyword>
<gene>
    <name evidence="3" type="ORF">FIBSPDRAFT_901691</name>
    <name evidence="2" type="ORF">FIBSPDRAFT_904960</name>
</gene>
<dbReference type="AlphaFoldDB" id="A0A165WUL6"/>
<feature type="transmembrane region" description="Helical" evidence="1">
    <location>
        <begin position="99"/>
        <end position="117"/>
    </location>
</feature>
<feature type="transmembrane region" description="Helical" evidence="1">
    <location>
        <begin position="163"/>
        <end position="189"/>
    </location>
</feature>
<keyword evidence="1" id="KW-0812">Transmembrane</keyword>
<evidence type="ECO:0000313" key="2">
    <source>
        <dbReference type="EMBL" id="KZP03520.1"/>
    </source>
</evidence>
<evidence type="ECO:0000256" key="1">
    <source>
        <dbReference type="SAM" id="Phobius"/>
    </source>
</evidence>
<name>A0A165WUL6_9AGAM</name>
<sequence length="299" mass="33671">MHARRQTGNQTRSNRPTDWFRGAWILWRVTRDSLLWTSIESNTRIISFPACLSDPPNCKTRPAGRQRQPSTAIYTDYWQYLPGYHNTHMMARNLLPIRILFHATFAFIYLPVVFLAFNLGARFSGETFHYANIFGFAPLTGLVIFAALDTLTIRMKVNPRAFLAIEILVVVLMPLSMWPIILSCAYIIWSGWFSNFYTDNCGSAGPHSWTCKWIYGLGLIYGDNVTSAAIIAATVSILGLSAAFVSYICIPAVMDKARGRKFLPIYPGEAYLSSPGLRTNCISKILDPLMARLWALLAP</sequence>
<reference evidence="3 4" key="1">
    <citation type="journal article" date="2016" name="Mol. Biol. Evol.">
        <title>Comparative Genomics of Early-Diverging Mushroom-Forming Fungi Provides Insights into the Origins of Lignocellulose Decay Capabilities.</title>
        <authorList>
            <person name="Nagy L.G."/>
            <person name="Riley R."/>
            <person name="Tritt A."/>
            <person name="Adam C."/>
            <person name="Daum C."/>
            <person name="Floudas D."/>
            <person name="Sun H."/>
            <person name="Yadav J.S."/>
            <person name="Pangilinan J."/>
            <person name="Larsson K.H."/>
            <person name="Matsuura K."/>
            <person name="Barry K."/>
            <person name="Labutti K."/>
            <person name="Kuo R."/>
            <person name="Ohm R.A."/>
            <person name="Bhattacharya S.S."/>
            <person name="Shirouzu T."/>
            <person name="Yoshinaga Y."/>
            <person name="Martin F.M."/>
            <person name="Grigoriev I.V."/>
            <person name="Hibbett D.S."/>
        </authorList>
    </citation>
    <scope>NUCLEOTIDE SEQUENCE [LARGE SCALE GENOMIC DNA]</scope>
    <source>
        <strain evidence="3 4">CBS 109695</strain>
    </source>
</reference>
<feature type="transmembrane region" description="Helical" evidence="1">
    <location>
        <begin position="129"/>
        <end position="151"/>
    </location>
</feature>
<evidence type="ECO:0000313" key="3">
    <source>
        <dbReference type="EMBL" id="KZP07928.1"/>
    </source>
</evidence>
<keyword evidence="4" id="KW-1185">Reference proteome</keyword>
<evidence type="ECO:0000313" key="4">
    <source>
        <dbReference type="Proteomes" id="UP000076532"/>
    </source>
</evidence>